<dbReference type="OrthoDB" id="5839at2759"/>
<protein>
    <recommendedName>
        <fullName evidence="5">GPN-loop GTPase 2</fullName>
    </recommendedName>
</protein>
<comment type="function">
    <text evidence="5">Small GTPase required for proper localization of RNA polymerase II and III (RNAPII and RNAPIII). May act at an RNAP assembly step prior to nuclear import.</text>
</comment>
<proteinExistence type="inferred from homology"/>
<dbReference type="Pfam" id="PF03029">
    <property type="entry name" value="ATP_bind_1"/>
    <property type="match status" value="1"/>
</dbReference>
<comment type="caution">
    <text evidence="7">The sequence shown here is derived from an EMBL/GenBank/DDBJ whole genome shotgun (WGS) entry which is preliminary data.</text>
</comment>
<reference evidence="7 8" key="1">
    <citation type="submission" date="2017-06" db="EMBL/GenBank/DDBJ databases">
        <title>Draft genome sequence of a variant of Elsinoe murrayae.</title>
        <authorList>
            <person name="Cheng Q."/>
        </authorList>
    </citation>
    <scope>NUCLEOTIDE SEQUENCE [LARGE SCALE GENOMIC DNA]</scope>
    <source>
        <strain evidence="7 8">CQ-2017a</strain>
    </source>
</reference>
<feature type="compositionally biased region" description="Acidic residues" evidence="6">
    <location>
        <begin position="389"/>
        <end position="398"/>
    </location>
</feature>
<evidence type="ECO:0000256" key="4">
    <source>
        <dbReference type="ARBA" id="ARBA00023134"/>
    </source>
</evidence>
<comment type="subunit">
    <text evidence="5">Binds to RNA polymerase II (RNAPII).</text>
</comment>
<comment type="similarity">
    <text evidence="1 5">Belongs to the GPN-loop GTPase family.</text>
</comment>
<accession>A0A2K1QV20</accession>
<gene>
    <name evidence="7" type="ORF">CAC42_5339</name>
</gene>
<evidence type="ECO:0000256" key="5">
    <source>
        <dbReference type="RuleBase" id="RU365059"/>
    </source>
</evidence>
<dbReference type="EMBL" id="NKHZ01000039">
    <property type="protein sequence ID" value="PNS18800.1"/>
    <property type="molecule type" value="Genomic_DNA"/>
</dbReference>
<organism evidence="7 8">
    <name type="scientific">Sphaceloma murrayae</name>
    <dbReference type="NCBI Taxonomy" id="2082308"/>
    <lineage>
        <taxon>Eukaryota</taxon>
        <taxon>Fungi</taxon>
        <taxon>Dikarya</taxon>
        <taxon>Ascomycota</taxon>
        <taxon>Pezizomycotina</taxon>
        <taxon>Dothideomycetes</taxon>
        <taxon>Dothideomycetidae</taxon>
        <taxon>Myriangiales</taxon>
        <taxon>Elsinoaceae</taxon>
        <taxon>Sphaceloma</taxon>
    </lineage>
</organism>
<dbReference type="PANTHER" id="PTHR21231:SF3">
    <property type="entry name" value="GPN-LOOP GTPASE 2"/>
    <property type="match status" value="1"/>
</dbReference>
<evidence type="ECO:0000256" key="6">
    <source>
        <dbReference type="SAM" id="MobiDB-lite"/>
    </source>
</evidence>
<keyword evidence="4 5" id="KW-0342">GTP-binding</keyword>
<dbReference type="Proteomes" id="UP000243797">
    <property type="component" value="Unassembled WGS sequence"/>
</dbReference>
<keyword evidence="8" id="KW-1185">Reference proteome</keyword>
<dbReference type="SUPFAM" id="SSF52540">
    <property type="entry name" value="P-loop containing nucleoside triphosphate hydrolases"/>
    <property type="match status" value="1"/>
</dbReference>
<dbReference type="FunCoup" id="A0A2K1QV20">
    <property type="interactions" value="1029"/>
</dbReference>
<dbReference type="Gene3D" id="3.40.50.300">
    <property type="entry name" value="P-loop containing nucleotide triphosphate hydrolases"/>
    <property type="match status" value="1"/>
</dbReference>
<dbReference type="AlphaFoldDB" id="A0A2K1QV20"/>
<dbReference type="InterPro" id="IPR004130">
    <property type="entry name" value="Gpn"/>
</dbReference>
<dbReference type="STRING" id="2082308.A0A2K1QV20"/>
<dbReference type="InterPro" id="IPR030231">
    <property type="entry name" value="Gpn2"/>
</dbReference>
<evidence type="ECO:0000313" key="8">
    <source>
        <dbReference type="Proteomes" id="UP000243797"/>
    </source>
</evidence>
<keyword evidence="2 5" id="KW-0547">Nucleotide-binding</keyword>
<keyword evidence="3 5" id="KW-0378">Hydrolase</keyword>
<name>A0A2K1QV20_9PEZI</name>
<evidence type="ECO:0000256" key="1">
    <source>
        <dbReference type="ARBA" id="ARBA00005290"/>
    </source>
</evidence>
<evidence type="ECO:0000313" key="7">
    <source>
        <dbReference type="EMBL" id="PNS18800.1"/>
    </source>
</evidence>
<evidence type="ECO:0000256" key="3">
    <source>
        <dbReference type="ARBA" id="ARBA00022801"/>
    </source>
</evidence>
<dbReference type="GO" id="GO:0003924">
    <property type="term" value="F:GTPase activity"/>
    <property type="evidence" value="ECO:0007669"/>
    <property type="project" value="TreeGrafter"/>
</dbReference>
<dbReference type="InParanoid" id="A0A2K1QV20"/>
<dbReference type="FunFam" id="3.40.50.300:FF:000338">
    <property type="entry name" value="GPN-loop GTPase 2"/>
    <property type="match status" value="1"/>
</dbReference>
<dbReference type="InterPro" id="IPR027417">
    <property type="entry name" value="P-loop_NTPase"/>
</dbReference>
<dbReference type="PANTHER" id="PTHR21231">
    <property type="entry name" value="XPA-BINDING PROTEIN 1-RELATED"/>
    <property type="match status" value="1"/>
</dbReference>
<evidence type="ECO:0000256" key="2">
    <source>
        <dbReference type="ARBA" id="ARBA00022741"/>
    </source>
</evidence>
<dbReference type="GO" id="GO:0005737">
    <property type="term" value="C:cytoplasm"/>
    <property type="evidence" value="ECO:0007669"/>
    <property type="project" value="TreeGrafter"/>
</dbReference>
<sequence length="421" mass="46783">MPFAQLVIGPPGAGKSTYCDGAQQFFNAIDRQCSVVNLDPANDRVTYPCALDIRDLVPLEEVMEQEELGPNGGVLYALEELEHNWTWMEDGLKELKEDYLIIDCPGQVELFTHHTSLPSIFHRLEGMGYRLIVIQLLDAHTLTRPTLYISSLLLSLRSMLNLPYPCINVLSKIDNLSRNEPLPFNLDFYTEVQDLSQLLPHLEAEQAGITLSTLSSDPTIDPVSILEQIRARDGPDAGGNKWTKLNEALIQLIDDFGLVSFQPLAVEDKASMMSLTRAVDRASGFVFGADGKGALSNEESVFATVMKEGWGQMDIKDVQERWIDRREEFDEMERKGWEEEAREAGAMASVGEQVVDVPGKGLGNPPTVEEVEAATREKAQLKKSRVGVDDDDDDEDLDALQEEFLAKTRQGQSAGAKVVKK</sequence>
<dbReference type="GO" id="GO:0005525">
    <property type="term" value="F:GTP binding"/>
    <property type="evidence" value="ECO:0007669"/>
    <property type="project" value="UniProtKB-KW"/>
</dbReference>
<dbReference type="CDD" id="cd17871">
    <property type="entry name" value="GPN2"/>
    <property type="match status" value="1"/>
</dbReference>
<feature type="region of interest" description="Disordered" evidence="6">
    <location>
        <begin position="354"/>
        <end position="398"/>
    </location>
</feature>